<dbReference type="Proteomes" id="UP000291116">
    <property type="component" value="Unassembled WGS sequence"/>
</dbReference>
<dbReference type="EMBL" id="CAACVS010000239">
    <property type="protein sequence ID" value="VEU39848.1"/>
    <property type="molecule type" value="Genomic_DNA"/>
</dbReference>
<organism evidence="1 2">
    <name type="scientific">Pseudo-nitzschia multistriata</name>
    <dbReference type="NCBI Taxonomy" id="183589"/>
    <lineage>
        <taxon>Eukaryota</taxon>
        <taxon>Sar</taxon>
        <taxon>Stramenopiles</taxon>
        <taxon>Ochrophyta</taxon>
        <taxon>Bacillariophyta</taxon>
        <taxon>Bacillariophyceae</taxon>
        <taxon>Bacillariophycidae</taxon>
        <taxon>Bacillariales</taxon>
        <taxon>Bacillariaceae</taxon>
        <taxon>Pseudo-nitzschia</taxon>
    </lineage>
</organism>
<evidence type="ECO:0000313" key="1">
    <source>
        <dbReference type="EMBL" id="VEU39848.1"/>
    </source>
</evidence>
<gene>
    <name evidence="1" type="ORF">PSNMU_V1.4_AUG-EV-PASAV3_0067140</name>
</gene>
<name>A0A448ZCT4_9STRA</name>
<protein>
    <submittedName>
        <fullName evidence="1">Uncharacterized protein</fullName>
    </submittedName>
</protein>
<accession>A0A448ZCT4</accession>
<evidence type="ECO:0000313" key="2">
    <source>
        <dbReference type="Proteomes" id="UP000291116"/>
    </source>
</evidence>
<sequence length="73" mass="8061">MSFSTTKLVTSLRFGPVRAYTKNKSPVVLPPSSVPLVIHIFRPVRCHDPVDSSRTALEDIPRTSVPAVRSVFV</sequence>
<proteinExistence type="predicted"/>
<keyword evidence="2" id="KW-1185">Reference proteome</keyword>
<dbReference type="AlphaFoldDB" id="A0A448ZCT4"/>
<reference evidence="1 2" key="1">
    <citation type="submission" date="2019-01" db="EMBL/GenBank/DDBJ databases">
        <authorList>
            <person name="Ferrante I. M."/>
        </authorList>
    </citation>
    <scope>NUCLEOTIDE SEQUENCE [LARGE SCALE GENOMIC DNA]</scope>
    <source>
        <strain evidence="1 2">B856</strain>
    </source>
</reference>